<feature type="transmembrane region" description="Helical" evidence="5">
    <location>
        <begin position="150"/>
        <end position="168"/>
    </location>
</feature>
<sequence length="266" mass="30305">MISRLERKFGRFAVPNLTLILIVGQVAAFVLGQRDPQIWERLVLVPSKVLDGEVYRLVSFLILPPGTALLWAFFFWYLFYLMGTALEQYWGTFRFNVFLLIGYVATVAASFISPEAPAGNGFLQGSVFLAFAYLNPNFELMLAFILPVKIKWFALLTWAFFVLTIVFGDWPERLSAMAGTLNFFLFFGSEIFGRARSGQRFMASQAKRFGQKPPEFFHKCYSCGLTDADDPSMDFRYCSKCSGDLCYCSEHLRSHEHVLDSNIEDA</sequence>
<evidence type="ECO:0000313" key="7">
    <source>
        <dbReference type="Proteomes" id="UP000187735"/>
    </source>
</evidence>
<keyword evidence="7" id="KW-1185">Reference proteome</keyword>
<organism evidence="6 7">
    <name type="scientific">Fuerstiella marisgermanici</name>
    <dbReference type="NCBI Taxonomy" id="1891926"/>
    <lineage>
        <taxon>Bacteria</taxon>
        <taxon>Pseudomonadati</taxon>
        <taxon>Planctomycetota</taxon>
        <taxon>Planctomycetia</taxon>
        <taxon>Planctomycetales</taxon>
        <taxon>Planctomycetaceae</taxon>
        <taxon>Fuerstiella</taxon>
    </lineage>
</organism>
<proteinExistence type="predicted"/>
<gene>
    <name evidence="6" type="ORF">Fuma_04879</name>
</gene>
<reference evidence="6 7" key="1">
    <citation type="journal article" date="2016" name="Front. Microbiol.">
        <title>Fuerstia marisgermanicae gen. nov., sp. nov., an Unusual Member of the Phylum Planctomycetes from the German Wadden Sea.</title>
        <authorList>
            <person name="Kohn T."/>
            <person name="Heuer A."/>
            <person name="Jogler M."/>
            <person name="Vollmers J."/>
            <person name="Boedeker C."/>
            <person name="Bunk B."/>
            <person name="Rast P."/>
            <person name="Borchert D."/>
            <person name="Glockner I."/>
            <person name="Freese H.M."/>
            <person name="Klenk H.P."/>
            <person name="Overmann J."/>
            <person name="Kaster A.K."/>
            <person name="Rohde M."/>
            <person name="Wiegand S."/>
            <person name="Jogler C."/>
        </authorList>
    </citation>
    <scope>NUCLEOTIDE SEQUENCE [LARGE SCALE GENOMIC DNA]</scope>
    <source>
        <strain evidence="6 7">NH11</strain>
    </source>
</reference>
<dbReference type="KEGG" id="fmr:Fuma_04879"/>
<dbReference type="GO" id="GO:0016020">
    <property type="term" value="C:membrane"/>
    <property type="evidence" value="ECO:0007669"/>
    <property type="project" value="UniProtKB-SubCell"/>
</dbReference>
<dbReference type="EMBL" id="CP017641">
    <property type="protein sequence ID" value="APZ95223.1"/>
    <property type="molecule type" value="Genomic_DNA"/>
</dbReference>
<feature type="transmembrane region" description="Helical" evidence="5">
    <location>
        <begin position="12"/>
        <end position="34"/>
    </location>
</feature>
<feature type="transmembrane region" description="Helical" evidence="5">
    <location>
        <begin position="54"/>
        <end position="81"/>
    </location>
</feature>
<dbReference type="AlphaFoldDB" id="A0A1P8WMD4"/>
<dbReference type="RefSeq" id="WP_083732289.1">
    <property type="nucleotide sequence ID" value="NZ_CP017641.1"/>
</dbReference>
<feature type="transmembrane region" description="Helical" evidence="5">
    <location>
        <begin position="93"/>
        <end position="112"/>
    </location>
</feature>
<dbReference type="OrthoDB" id="9778756at2"/>
<dbReference type="Gene3D" id="1.20.1540.10">
    <property type="entry name" value="Rhomboid-like"/>
    <property type="match status" value="1"/>
</dbReference>
<dbReference type="SUPFAM" id="SSF144091">
    <property type="entry name" value="Rhomboid-like"/>
    <property type="match status" value="1"/>
</dbReference>
<evidence type="ECO:0000256" key="2">
    <source>
        <dbReference type="ARBA" id="ARBA00022692"/>
    </source>
</evidence>
<keyword evidence="4 5" id="KW-0472">Membrane</keyword>
<name>A0A1P8WMD4_9PLAN</name>
<keyword evidence="2 5" id="KW-0812">Transmembrane</keyword>
<evidence type="ECO:0000256" key="5">
    <source>
        <dbReference type="SAM" id="Phobius"/>
    </source>
</evidence>
<dbReference type="STRING" id="1891926.Fuma_04879"/>
<feature type="transmembrane region" description="Helical" evidence="5">
    <location>
        <begin position="174"/>
        <end position="192"/>
    </location>
</feature>
<protein>
    <recommendedName>
        <fullName evidence="8">Peptidase S54 rhomboid domain-containing protein</fullName>
    </recommendedName>
</protein>
<evidence type="ECO:0000256" key="1">
    <source>
        <dbReference type="ARBA" id="ARBA00004141"/>
    </source>
</evidence>
<dbReference type="Proteomes" id="UP000187735">
    <property type="component" value="Chromosome"/>
</dbReference>
<evidence type="ECO:0000313" key="6">
    <source>
        <dbReference type="EMBL" id="APZ95223.1"/>
    </source>
</evidence>
<evidence type="ECO:0000256" key="3">
    <source>
        <dbReference type="ARBA" id="ARBA00022989"/>
    </source>
</evidence>
<evidence type="ECO:0000256" key="4">
    <source>
        <dbReference type="ARBA" id="ARBA00023136"/>
    </source>
</evidence>
<evidence type="ECO:0008006" key="8">
    <source>
        <dbReference type="Google" id="ProtNLM"/>
    </source>
</evidence>
<feature type="transmembrane region" description="Helical" evidence="5">
    <location>
        <begin position="118"/>
        <end position="138"/>
    </location>
</feature>
<comment type="subcellular location">
    <subcellularLocation>
        <location evidence="1">Membrane</location>
        <topology evidence="1">Multi-pass membrane protein</topology>
    </subcellularLocation>
</comment>
<dbReference type="InterPro" id="IPR035952">
    <property type="entry name" value="Rhomboid-like_sf"/>
</dbReference>
<keyword evidence="3 5" id="KW-1133">Transmembrane helix</keyword>
<accession>A0A1P8WMD4</accession>